<dbReference type="SUPFAM" id="SSF53163">
    <property type="entry name" value="HybD-like"/>
    <property type="match status" value="1"/>
</dbReference>
<dbReference type="Proteomes" id="UP000242949">
    <property type="component" value="Unassembled WGS sequence"/>
</dbReference>
<dbReference type="OrthoDB" id="9815953at2"/>
<dbReference type="InterPro" id="IPR009665">
    <property type="entry name" value="YyaC"/>
</dbReference>
<dbReference type="NCBIfam" id="TIGR02841">
    <property type="entry name" value="spore_YyaC"/>
    <property type="match status" value="1"/>
</dbReference>
<sequence length="195" mass="21746">MKISDSFKEPLVTRITRHYQTRLIYQELGDFINSWIPSSTKEVVVICIGTDRSTGDAMGPITGSLLKKWRHLQLKVYGTLKEPIHAVNLKEQLLVIQNRHPNAFFIAIDACLGKPSSIGHITASIGALKPGLALKKDLPEVGNLHITGIVNASTPVDYVVLQNTRLHLVMEQAETIARTLLYLDRHYLRAKNESG</sequence>
<protein>
    <submittedName>
        <fullName evidence="1">Putative sporulation protein YyaC</fullName>
    </submittedName>
</protein>
<reference evidence="2" key="1">
    <citation type="submission" date="2016-09" db="EMBL/GenBank/DDBJ databases">
        <authorList>
            <person name="Varghese N."/>
            <person name="Submissions S."/>
        </authorList>
    </citation>
    <scope>NUCLEOTIDE SEQUENCE [LARGE SCALE GENOMIC DNA]</scope>
    <source>
        <strain evidence="2">S5</strain>
    </source>
</reference>
<keyword evidence="2" id="KW-1185">Reference proteome</keyword>
<dbReference type="RefSeq" id="WP_090796386.1">
    <property type="nucleotide sequence ID" value="NZ_FMYI01000008.1"/>
</dbReference>
<evidence type="ECO:0000313" key="1">
    <source>
        <dbReference type="EMBL" id="SDC40834.1"/>
    </source>
</evidence>
<gene>
    <name evidence="1" type="ORF">SAMN05421734_10833</name>
</gene>
<organism evidence="1 2">
    <name type="scientific">Pelagirhabdus alkalitolerans</name>
    <dbReference type="NCBI Taxonomy" id="1612202"/>
    <lineage>
        <taxon>Bacteria</taxon>
        <taxon>Bacillati</taxon>
        <taxon>Bacillota</taxon>
        <taxon>Bacilli</taxon>
        <taxon>Bacillales</taxon>
        <taxon>Bacillaceae</taxon>
        <taxon>Pelagirhabdus</taxon>
    </lineage>
</organism>
<name>A0A1G6LCA3_9BACI</name>
<proteinExistence type="predicted"/>
<dbReference type="InterPro" id="IPR023430">
    <property type="entry name" value="Pept_HybD-like_dom_sf"/>
</dbReference>
<dbReference type="Pfam" id="PF06866">
    <property type="entry name" value="DUF1256"/>
    <property type="match status" value="1"/>
</dbReference>
<accession>A0A1G6LCA3</accession>
<dbReference type="STRING" id="1612202.SAMN05421734_10833"/>
<dbReference type="AlphaFoldDB" id="A0A1G6LCA3"/>
<dbReference type="EMBL" id="FMYI01000008">
    <property type="protein sequence ID" value="SDC40834.1"/>
    <property type="molecule type" value="Genomic_DNA"/>
</dbReference>
<evidence type="ECO:0000313" key="2">
    <source>
        <dbReference type="Proteomes" id="UP000242949"/>
    </source>
</evidence>